<accession>A0A225UJH8</accession>
<feature type="region of interest" description="Disordered" evidence="1">
    <location>
        <begin position="31"/>
        <end position="131"/>
    </location>
</feature>
<evidence type="ECO:0000313" key="2">
    <source>
        <dbReference type="EMBL" id="OWY93148.1"/>
    </source>
</evidence>
<dbReference type="EMBL" id="NBNE01016624">
    <property type="protein sequence ID" value="OWY93148.1"/>
    <property type="molecule type" value="Genomic_DNA"/>
</dbReference>
<comment type="caution">
    <text evidence="2">The sequence shown here is derived from an EMBL/GenBank/DDBJ whole genome shotgun (WGS) entry which is preliminary data.</text>
</comment>
<feature type="compositionally biased region" description="Basic residues" evidence="1">
    <location>
        <begin position="103"/>
        <end position="115"/>
    </location>
</feature>
<organism evidence="2 3">
    <name type="scientific">Phytophthora megakarya</name>
    <dbReference type="NCBI Taxonomy" id="4795"/>
    <lineage>
        <taxon>Eukaryota</taxon>
        <taxon>Sar</taxon>
        <taxon>Stramenopiles</taxon>
        <taxon>Oomycota</taxon>
        <taxon>Peronosporomycetes</taxon>
        <taxon>Peronosporales</taxon>
        <taxon>Peronosporaceae</taxon>
        <taxon>Phytophthora</taxon>
    </lineage>
</organism>
<keyword evidence="2" id="KW-0645">Protease</keyword>
<feature type="compositionally biased region" description="Polar residues" evidence="1">
    <location>
        <begin position="44"/>
        <end position="55"/>
    </location>
</feature>
<evidence type="ECO:0000313" key="3">
    <source>
        <dbReference type="Proteomes" id="UP000198211"/>
    </source>
</evidence>
<reference evidence="3" key="1">
    <citation type="submission" date="2017-03" db="EMBL/GenBank/DDBJ databases">
        <title>Phytopthora megakarya and P. palmivora, two closely related causual agents of cacao black pod achieved similar genome size and gene model numbers by different mechanisms.</title>
        <authorList>
            <person name="Ali S."/>
            <person name="Shao J."/>
            <person name="Larry D.J."/>
            <person name="Kronmiller B."/>
            <person name="Shen D."/>
            <person name="Strem M.D."/>
            <person name="Melnick R.L."/>
            <person name="Guiltinan M.J."/>
            <person name="Tyler B.M."/>
            <person name="Meinhardt L.W."/>
            <person name="Bailey B.A."/>
        </authorList>
    </citation>
    <scope>NUCLEOTIDE SEQUENCE [LARGE SCALE GENOMIC DNA]</scope>
    <source>
        <strain evidence="3">zdho120</strain>
    </source>
</reference>
<name>A0A225UJH8_9STRA</name>
<gene>
    <name evidence="2" type="ORF">PHMEG_00037562</name>
</gene>
<proteinExistence type="predicted"/>
<sequence>MVPRPGSATPDDILELKQEPVAGALSIGRSSVASELEEDRPVASWSSEGTFTTGHGASDEHEGYEEQFAVPDVTLPGATASRGPAGLKLERVDDQQPVPTRVKPAKRKPKKKKKIRAPESEDELTSKTVSKDAGRQYTAEELEYALSRTELFRQLERDPVLSFIKPKLIGELTGPFHEPDFSKLTSVRLMIQALFAVLRESGFVL</sequence>
<dbReference type="GO" id="GO:0006508">
    <property type="term" value="P:proteolysis"/>
    <property type="evidence" value="ECO:0007669"/>
    <property type="project" value="UniProtKB-KW"/>
</dbReference>
<dbReference type="AlphaFoldDB" id="A0A225UJH8"/>
<dbReference type="Proteomes" id="UP000198211">
    <property type="component" value="Unassembled WGS sequence"/>
</dbReference>
<evidence type="ECO:0000256" key="1">
    <source>
        <dbReference type="SAM" id="MobiDB-lite"/>
    </source>
</evidence>
<keyword evidence="2" id="KW-0378">Hydrolase</keyword>
<protein>
    <submittedName>
        <fullName evidence="2">Eukaryotic/viral aspartic protease</fullName>
    </submittedName>
</protein>
<keyword evidence="3" id="KW-1185">Reference proteome</keyword>
<dbReference type="OrthoDB" id="127859at2759"/>
<dbReference type="GO" id="GO:0008233">
    <property type="term" value="F:peptidase activity"/>
    <property type="evidence" value="ECO:0007669"/>
    <property type="project" value="UniProtKB-KW"/>
</dbReference>